<comment type="caution">
    <text evidence="2">The sequence shown here is derived from an EMBL/GenBank/DDBJ whole genome shotgun (WGS) entry which is preliminary data.</text>
</comment>
<organism evidence="2 5">
    <name type="scientific">Didymodactylos carnosus</name>
    <dbReference type="NCBI Taxonomy" id="1234261"/>
    <lineage>
        <taxon>Eukaryota</taxon>
        <taxon>Metazoa</taxon>
        <taxon>Spiralia</taxon>
        <taxon>Gnathifera</taxon>
        <taxon>Rotifera</taxon>
        <taxon>Eurotatoria</taxon>
        <taxon>Bdelloidea</taxon>
        <taxon>Philodinida</taxon>
        <taxon>Philodinidae</taxon>
        <taxon>Didymodactylos</taxon>
    </lineage>
</organism>
<dbReference type="Proteomes" id="UP000677228">
    <property type="component" value="Unassembled WGS sequence"/>
</dbReference>
<evidence type="ECO:0000313" key="5">
    <source>
        <dbReference type="Proteomes" id="UP000663829"/>
    </source>
</evidence>
<evidence type="ECO:0000313" key="3">
    <source>
        <dbReference type="EMBL" id="CAF4012726.1"/>
    </source>
</evidence>
<proteinExistence type="predicted"/>
<dbReference type="Proteomes" id="UP000663829">
    <property type="component" value="Unassembled WGS sequence"/>
</dbReference>
<sequence>MGNVPSHMIPCLTIQHLVMTLTSIKLTLIILKNMPNLLRLNVQIGYNYGFTEAQSWNISESHILKHLEIHLKNITCDSEFIVYSTQYLEQLEYLTLIIDHTAEKDLEYFDENNGKMYAQQD</sequence>
<dbReference type="EMBL" id="CAJOBC010041625">
    <property type="protein sequence ID" value="CAF4145458.1"/>
    <property type="molecule type" value="Genomic_DNA"/>
</dbReference>
<dbReference type="EMBL" id="CAJNOQ010012859">
    <property type="protein sequence ID" value="CAF1309389.1"/>
    <property type="molecule type" value="Genomic_DNA"/>
</dbReference>
<reference evidence="2" key="1">
    <citation type="submission" date="2021-02" db="EMBL/GenBank/DDBJ databases">
        <authorList>
            <person name="Nowell W R."/>
        </authorList>
    </citation>
    <scope>NUCLEOTIDE SEQUENCE</scope>
</reference>
<keyword evidence="5" id="KW-1185">Reference proteome</keyword>
<dbReference type="AlphaFoldDB" id="A0A815EBI5"/>
<dbReference type="Proteomes" id="UP000682733">
    <property type="component" value="Unassembled WGS sequence"/>
</dbReference>
<dbReference type="Proteomes" id="UP000681722">
    <property type="component" value="Unassembled WGS sequence"/>
</dbReference>
<name>A0A815EBI5_9BILA</name>
<accession>A0A815EBI5</accession>
<evidence type="ECO:0000313" key="1">
    <source>
        <dbReference type="EMBL" id="CAF1202975.1"/>
    </source>
</evidence>
<evidence type="ECO:0000313" key="2">
    <source>
        <dbReference type="EMBL" id="CAF1309389.1"/>
    </source>
</evidence>
<evidence type="ECO:0000313" key="4">
    <source>
        <dbReference type="EMBL" id="CAF4145458.1"/>
    </source>
</evidence>
<gene>
    <name evidence="2" type="ORF">GPM918_LOCUS28918</name>
    <name evidence="1" type="ORF">OVA965_LOCUS24077</name>
    <name evidence="4" type="ORF">SRO942_LOCUS29451</name>
    <name evidence="3" type="ORF">TMI583_LOCUS24799</name>
</gene>
<protein>
    <submittedName>
        <fullName evidence="2">Uncharacterized protein</fullName>
    </submittedName>
</protein>
<dbReference type="EMBL" id="CAJOBA010035885">
    <property type="protein sequence ID" value="CAF4012726.1"/>
    <property type="molecule type" value="Genomic_DNA"/>
</dbReference>
<dbReference type="EMBL" id="CAJNOK010014351">
    <property type="protein sequence ID" value="CAF1202975.1"/>
    <property type="molecule type" value="Genomic_DNA"/>
</dbReference>